<gene>
    <name evidence="1" type="ORF">KPNJ2_02983</name>
</gene>
<accession>W8UVU4</accession>
<dbReference type="Proteomes" id="UP000019586">
    <property type="component" value="Chromosome"/>
</dbReference>
<reference evidence="1 2" key="1">
    <citation type="journal article" date="2014" name="Proc. Natl. Acad. Sci. U.S.A.">
        <title>Molecular dissection of the evolution of carbapenem-resistant multilocus sequence type 258 Klebsiella pneumoniae.</title>
        <authorList>
            <person name="Deleo F.R."/>
            <person name="Chen L."/>
            <person name="Porcella S.F."/>
            <person name="Martens C.A."/>
            <person name="Kobayashi S.D."/>
            <person name="Porter A.R."/>
            <person name="Chavda K.D."/>
            <person name="Jacobs M.R."/>
            <person name="Mathema B."/>
            <person name="Olsen R.J."/>
            <person name="Bonomo R.A."/>
            <person name="Musser J.M."/>
            <person name="Kreiswirth B.N."/>
        </authorList>
    </citation>
    <scope>NUCLEOTIDE SEQUENCE [LARGE SCALE GENOMIC DNA]</scope>
    <source>
        <strain evidence="1">30684/NJST258_2</strain>
    </source>
</reference>
<protein>
    <submittedName>
        <fullName evidence="1">Uncharacterized protein</fullName>
    </submittedName>
</protein>
<dbReference type="EMBL" id="CP006918">
    <property type="protein sequence ID" value="AHM79763.1"/>
    <property type="molecule type" value="Genomic_DNA"/>
</dbReference>
<evidence type="ECO:0000313" key="2">
    <source>
        <dbReference type="Proteomes" id="UP000019586"/>
    </source>
</evidence>
<sequence length="33" mass="3856">MTASITLHPLAAQAMRWKRTEGLLAFMLRWLLK</sequence>
<dbReference type="KEGG" id="kps:KPNJ2_02983"/>
<dbReference type="HOGENOM" id="CLU_3382339_0_0_6"/>
<proteinExistence type="predicted"/>
<organism evidence="1 2">
    <name type="scientific">Klebsiella pneumoniae 30684/NJST258_2</name>
    <dbReference type="NCBI Taxonomy" id="1420013"/>
    <lineage>
        <taxon>Bacteria</taxon>
        <taxon>Pseudomonadati</taxon>
        <taxon>Pseudomonadota</taxon>
        <taxon>Gammaproteobacteria</taxon>
        <taxon>Enterobacterales</taxon>
        <taxon>Enterobacteriaceae</taxon>
        <taxon>Klebsiella/Raoultella group</taxon>
        <taxon>Klebsiella</taxon>
        <taxon>Klebsiella pneumoniae complex</taxon>
    </lineage>
</organism>
<dbReference type="AlphaFoldDB" id="W8UVU4"/>
<name>W8UVU4_KLEPN</name>
<evidence type="ECO:0000313" key="1">
    <source>
        <dbReference type="EMBL" id="AHM79763.1"/>
    </source>
</evidence>